<keyword evidence="2" id="KW-0808">Transferase</keyword>
<keyword evidence="4" id="KW-0418">Kinase</keyword>
<keyword evidence="5" id="KW-0067">ATP-binding</keyword>
<evidence type="ECO:0000256" key="2">
    <source>
        <dbReference type="ARBA" id="ARBA00022679"/>
    </source>
</evidence>
<evidence type="ECO:0000256" key="5">
    <source>
        <dbReference type="ARBA" id="ARBA00022840"/>
    </source>
</evidence>
<evidence type="ECO:0000313" key="8">
    <source>
        <dbReference type="EMBL" id="KAJ0194743.1"/>
    </source>
</evidence>
<dbReference type="PANTHER" id="PTHR27002:SF1003">
    <property type="entry name" value="PROTEIN KINASE DOMAIN-CONTAINING PROTEIN"/>
    <property type="match status" value="1"/>
</dbReference>
<feature type="region of interest" description="Disordered" evidence="6">
    <location>
        <begin position="228"/>
        <end position="253"/>
    </location>
</feature>
<dbReference type="Gene3D" id="1.10.510.10">
    <property type="entry name" value="Transferase(Phosphotransferase) domain 1"/>
    <property type="match status" value="1"/>
</dbReference>
<dbReference type="SUPFAM" id="SSF56112">
    <property type="entry name" value="Protein kinase-like (PK-like)"/>
    <property type="match status" value="1"/>
</dbReference>
<evidence type="ECO:0000256" key="3">
    <source>
        <dbReference type="ARBA" id="ARBA00022741"/>
    </source>
</evidence>
<dbReference type="InterPro" id="IPR021820">
    <property type="entry name" value="S-locus_recpt_kinase_C"/>
</dbReference>
<dbReference type="InterPro" id="IPR008271">
    <property type="entry name" value="Ser/Thr_kinase_AS"/>
</dbReference>
<dbReference type="Pfam" id="PF07714">
    <property type="entry name" value="PK_Tyr_Ser-Thr"/>
    <property type="match status" value="1"/>
</dbReference>
<sequence length="265" mass="29651">MSKNQSVLEDGQEIAVKRLEETSTQGLHEFKSEVISISKLQHRNLVKLLGCCIEGAGKMLLYEYLPNKGLDSFIFDKRQSKLLDWPARFKIINGIAHGLLYLHHDSRLRITHRDLKVSNILLDSEINPKISDFGMARNFGGNQIEANTNRVVGTYGYTAPEYVGDGIYSIKSDVYSFGALVLEIVSEEKNRGIFHEQHNNNLIGHTSDRPTMASLILMLGNEGPVPSPKEPGFFIGKNTEDTRHSSGTYDTSSRNDLSITILNAR</sequence>
<protein>
    <recommendedName>
        <fullName evidence="7">Protein kinase domain-containing protein</fullName>
    </recommendedName>
</protein>
<gene>
    <name evidence="8" type="ORF">LSAT_V11C700384310</name>
</gene>
<comment type="caution">
    <text evidence="8">The sequence shown here is derived from an EMBL/GenBank/DDBJ whole genome shotgun (WGS) entry which is preliminary data.</text>
</comment>
<dbReference type="InterPro" id="IPR000719">
    <property type="entry name" value="Prot_kinase_dom"/>
</dbReference>
<dbReference type="FunFam" id="3.30.200.20:FF:000924">
    <property type="entry name" value="Uncharacterized protein"/>
    <property type="match status" value="1"/>
</dbReference>
<dbReference type="AlphaFoldDB" id="A0A9R1UWE7"/>
<dbReference type="PANTHER" id="PTHR27002">
    <property type="entry name" value="RECEPTOR-LIKE SERINE/THREONINE-PROTEIN KINASE SD1-8"/>
    <property type="match status" value="1"/>
</dbReference>
<dbReference type="PROSITE" id="PS00108">
    <property type="entry name" value="PROTEIN_KINASE_ST"/>
    <property type="match status" value="1"/>
</dbReference>
<reference evidence="8 9" key="1">
    <citation type="journal article" date="2017" name="Nat. Commun.">
        <title>Genome assembly with in vitro proximity ligation data and whole-genome triplication in lettuce.</title>
        <authorList>
            <person name="Reyes-Chin-Wo S."/>
            <person name="Wang Z."/>
            <person name="Yang X."/>
            <person name="Kozik A."/>
            <person name="Arikit S."/>
            <person name="Song C."/>
            <person name="Xia L."/>
            <person name="Froenicke L."/>
            <person name="Lavelle D.O."/>
            <person name="Truco M.J."/>
            <person name="Xia R."/>
            <person name="Zhu S."/>
            <person name="Xu C."/>
            <person name="Xu H."/>
            <person name="Xu X."/>
            <person name="Cox K."/>
            <person name="Korf I."/>
            <person name="Meyers B.C."/>
            <person name="Michelmore R.W."/>
        </authorList>
    </citation>
    <scope>NUCLEOTIDE SEQUENCE [LARGE SCALE GENOMIC DNA]</scope>
    <source>
        <strain evidence="9">cv. Salinas</strain>
        <tissue evidence="8">Seedlings</tissue>
    </source>
</reference>
<dbReference type="SMART" id="SM00220">
    <property type="entry name" value="S_TKc"/>
    <property type="match status" value="1"/>
</dbReference>
<keyword evidence="1" id="KW-0723">Serine/threonine-protein kinase</keyword>
<dbReference type="GO" id="GO:0005524">
    <property type="term" value="F:ATP binding"/>
    <property type="evidence" value="ECO:0007669"/>
    <property type="project" value="UniProtKB-KW"/>
</dbReference>
<evidence type="ECO:0000259" key="7">
    <source>
        <dbReference type="PROSITE" id="PS50011"/>
    </source>
</evidence>
<dbReference type="PROSITE" id="PS50011">
    <property type="entry name" value="PROTEIN_KINASE_DOM"/>
    <property type="match status" value="1"/>
</dbReference>
<keyword evidence="9" id="KW-1185">Reference proteome</keyword>
<name>A0A9R1UWE7_LACSA</name>
<dbReference type="InterPro" id="IPR001245">
    <property type="entry name" value="Ser-Thr/Tyr_kinase_cat_dom"/>
</dbReference>
<proteinExistence type="predicted"/>
<evidence type="ECO:0000256" key="4">
    <source>
        <dbReference type="ARBA" id="ARBA00022777"/>
    </source>
</evidence>
<feature type="domain" description="Protein kinase" evidence="7">
    <location>
        <begin position="1"/>
        <end position="265"/>
    </location>
</feature>
<evidence type="ECO:0000256" key="1">
    <source>
        <dbReference type="ARBA" id="ARBA00022527"/>
    </source>
</evidence>
<evidence type="ECO:0000313" key="9">
    <source>
        <dbReference type="Proteomes" id="UP000235145"/>
    </source>
</evidence>
<keyword evidence="3" id="KW-0547">Nucleotide-binding</keyword>
<dbReference type="Proteomes" id="UP000235145">
    <property type="component" value="Unassembled WGS sequence"/>
</dbReference>
<dbReference type="GO" id="GO:0004674">
    <property type="term" value="F:protein serine/threonine kinase activity"/>
    <property type="evidence" value="ECO:0007669"/>
    <property type="project" value="UniProtKB-KW"/>
</dbReference>
<dbReference type="FunFam" id="1.10.510.10:FF:001019">
    <property type="entry name" value="G-type lectin S-receptor-like serine/threonine-protein kinase B120"/>
    <property type="match status" value="1"/>
</dbReference>
<accession>A0A9R1UWE7</accession>
<dbReference type="EMBL" id="NBSK02000007">
    <property type="protein sequence ID" value="KAJ0194743.1"/>
    <property type="molecule type" value="Genomic_DNA"/>
</dbReference>
<organism evidence="8 9">
    <name type="scientific">Lactuca sativa</name>
    <name type="common">Garden lettuce</name>
    <dbReference type="NCBI Taxonomy" id="4236"/>
    <lineage>
        <taxon>Eukaryota</taxon>
        <taxon>Viridiplantae</taxon>
        <taxon>Streptophyta</taxon>
        <taxon>Embryophyta</taxon>
        <taxon>Tracheophyta</taxon>
        <taxon>Spermatophyta</taxon>
        <taxon>Magnoliopsida</taxon>
        <taxon>eudicotyledons</taxon>
        <taxon>Gunneridae</taxon>
        <taxon>Pentapetalae</taxon>
        <taxon>asterids</taxon>
        <taxon>campanulids</taxon>
        <taxon>Asterales</taxon>
        <taxon>Asteraceae</taxon>
        <taxon>Cichorioideae</taxon>
        <taxon>Cichorieae</taxon>
        <taxon>Lactucinae</taxon>
        <taxon>Lactuca</taxon>
    </lineage>
</organism>
<dbReference type="Gene3D" id="3.30.200.20">
    <property type="entry name" value="Phosphorylase Kinase, domain 1"/>
    <property type="match status" value="1"/>
</dbReference>
<dbReference type="InterPro" id="IPR011009">
    <property type="entry name" value="Kinase-like_dom_sf"/>
</dbReference>
<dbReference type="Pfam" id="PF11883">
    <property type="entry name" value="DUF3403"/>
    <property type="match status" value="1"/>
</dbReference>
<evidence type="ECO:0000256" key="6">
    <source>
        <dbReference type="SAM" id="MobiDB-lite"/>
    </source>
</evidence>